<dbReference type="PANTHER" id="PTHR11857">
    <property type="entry name" value="ODORANT BINDING PROTEIN-RELATED"/>
    <property type="match status" value="1"/>
</dbReference>
<dbReference type="EMBL" id="JAQQBS010001422">
    <property type="protein sequence ID" value="KAK0164940.1"/>
    <property type="molecule type" value="Genomic_DNA"/>
</dbReference>
<dbReference type="CDD" id="cd23992">
    <property type="entry name" value="PBP_GOBP"/>
    <property type="match status" value="1"/>
</dbReference>
<proteinExistence type="inferred from homology"/>
<evidence type="ECO:0000313" key="6">
    <source>
        <dbReference type="EMBL" id="KAK0164940.1"/>
    </source>
</evidence>
<reference evidence="6" key="1">
    <citation type="journal article" date="2023" name="bioRxiv">
        <title>Scaffold-level genome assemblies of two parasitoid biocontrol wasps reveal the parthenogenesis mechanism and an associated novel virus.</title>
        <authorList>
            <person name="Inwood S."/>
            <person name="Skelly J."/>
            <person name="Guhlin J."/>
            <person name="Harrop T."/>
            <person name="Goldson S."/>
            <person name="Dearden P."/>
        </authorList>
    </citation>
    <scope>NUCLEOTIDE SEQUENCE</scope>
    <source>
        <strain evidence="6">Irish</strain>
        <tissue evidence="6">Whole body</tissue>
    </source>
</reference>
<keyword evidence="3" id="KW-0964">Secreted</keyword>
<dbReference type="GO" id="GO:0005615">
    <property type="term" value="C:extracellular space"/>
    <property type="evidence" value="ECO:0007669"/>
    <property type="project" value="TreeGrafter"/>
</dbReference>
<evidence type="ECO:0000256" key="5">
    <source>
        <dbReference type="SAM" id="SignalP"/>
    </source>
</evidence>
<keyword evidence="7" id="KW-1185">Reference proteome</keyword>
<dbReference type="SUPFAM" id="SSF47565">
    <property type="entry name" value="Insect pheromone/odorant-binding proteins"/>
    <property type="match status" value="1"/>
</dbReference>
<keyword evidence="4 5" id="KW-0732">Signal</keyword>
<evidence type="ECO:0000256" key="3">
    <source>
        <dbReference type="ARBA" id="ARBA00022525"/>
    </source>
</evidence>
<dbReference type="InterPro" id="IPR006170">
    <property type="entry name" value="PBP/GOBP"/>
</dbReference>
<evidence type="ECO:0000256" key="1">
    <source>
        <dbReference type="ARBA" id="ARBA00004613"/>
    </source>
</evidence>
<feature type="chain" id="PRO_5041408462" evidence="5">
    <location>
        <begin position="21"/>
        <end position="136"/>
    </location>
</feature>
<comment type="caution">
    <text evidence="6">The sequence shown here is derived from an EMBL/GenBank/DDBJ whole genome shotgun (WGS) entry which is preliminary data.</text>
</comment>
<evidence type="ECO:0000256" key="2">
    <source>
        <dbReference type="ARBA" id="ARBA00008098"/>
    </source>
</evidence>
<feature type="signal peptide" evidence="5">
    <location>
        <begin position="1"/>
        <end position="20"/>
    </location>
</feature>
<comment type="subcellular location">
    <subcellularLocation>
        <location evidence="1">Secreted</location>
    </subcellularLocation>
</comment>
<dbReference type="GO" id="GO:0005549">
    <property type="term" value="F:odorant binding"/>
    <property type="evidence" value="ECO:0007669"/>
    <property type="project" value="InterPro"/>
</dbReference>
<dbReference type="Proteomes" id="UP001168990">
    <property type="component" value="Unassembled WGS sequence"/>
</dbReference>
<name>A0AA39F8K0_9HYME</name>
<evidence type="ECO:0000313" key="7">
    <source>
        <dbReference type="Proteomes" id="UP001168990"/>
    </source>
</evidence>
<dbReference type="SMART" id="SM00708">
    <property type="entry name" value="PhBP"/>
    <property type="match status" value="1"/>
</dbReference>
<dbReference type="Pfam" id="PF01395">
    <property type="entry name" value="PBP_GOBP"/>
    <property type="match status" value="1"/>
</dbReference>
<reference evidence="6" key="2">
    <citation type="submission" date="2023-03" db="EMBL/GenBank/DDBJ databases">
        <authorList>
            <person name="Inwood S.N."/>
            <person name="Skelly J.G."/>
            <person name="Guhlin J."/>
            <person name="Harrop T.W.R."/>
            <person name="Goldson S.G."/>
            <person name="Dearden P.K."/>
        </authorList>
    </citation>
    <scope>NUCLEOTIDE SEQUENCE</scope>
    <source>
        <strain evidence="6">Irish</strain>
        <tissue evidence="6">Whole body</tissue>
    </source>
</reference>
<organism evidence="6 7">
    <name type="scientific">Microctonus aethiopoides</name>
    <dbReference type="NCBI Taxonomy" id="144406"/>
    <lineage>
        <taxon>Eukaryota</taxon>
        <taxon>Metazoa</taxon>
        <taxon>Ecdysozoa</taxon>
        <taxon>Arthropoda</taxon>
        <taxon>Hexapoda</taxon>
        <taxon>Insecta</taxon>
        <taxon>Pterygota</taxon>
        <taxon>Neoptera</taxon>
        <taxon>Endopterygota</taxon>
        <taxon>Hymenoptera</taxon>
        <taxon>Apocrita</taxon>
        <taxon>Ichneumonoidea</taxon>
        <taxon>Braconidae</taxon>
        <taxon>Euphorinae</taxon>
        <taxon>Microctonus</taxon>
    </lineage>
</organism>
<dbReference type="GO" id="GO:0007608">
    <property type="term" value="P:sensory perception of smell"/>
    <property type="evidence" value="ECO:0007669"/>
    <property type="project" value="TreeGrafter"/>
</dbReference>
<dbReference type="FunFam" id="1.10.238.20:FF:000001">
    <property type="entry name" value="General odorant-binding protein lush"/>
    <property type="match status" value="1"/>
</dbReference>
<comment type="similarity">
    <text evidence="2">Belongs to the PBP/GOBP family.</text>
</comment>
<protein>
    <submittedName>
        <fullName evidence="6">Uncharacterized protein</fullName>
    </submittedName>
</protein>
<dbReference type="AlphaFoldDB" id="A0AA39F8K0"/>
<dbReference type="PANTHER" id="PTHR11857:SF43">
    <property type="entry name" value="GEO07291P1-RELATED"/>
    <property type="match status" value="1"/>
</dbReference>
<evidence type="ECO:0000256" key="4">
    <source>
        <dbReference type="ARBA" id="ARBA00022729"/>
    </source>
</evidence>
<accession>A0AA39F8K0</accession>
<gene>
    <name evidence="6" type="ORF">PV328_003504</name>
</gene>
<dbReference type="InterPro" id="IPR036728">
    <property type="entry name" value="PBP_GOBP_sf"/>
</dbReference>
<dbReference type="Gene3D" id="1.10.238.20">
    <property type="entry name" value="Pheromone/general odorant binding protein domain"/>
    <property type="match status" value="1"/>
</dbReference>
<sequence>MYRLTIALLVLCAMSICISAHHGPPPHIKAAVKKCNEEAGGDESTMEKIRNFEEIDDPKFKCFHACIMKAAGSMNEDGTINEEKSIEDIPQDMPDREKMIEAIKACKDEKGADECETAEKIAKCFMGNMPPRKHPE</sequence>